<dbReference type="RefSeq" id="XP_027194590.1">
    <property type="nucleotide sequence ID" value="XM_027338789.1"/>
</dbReference>
<dbReference type="AlphaFoldDB" id="A0A6P6XM72"/>
<dbReference type="Gene3D" id="3.40.50.720">
    <property type="entry name" value="NAD(P)-binding Rossmann-like Domain"/>
    <property type="match status" value="2"/>
</dbReference>
<evidence type="ECO:0000256" key="4">
    <source>
        <dbReference type="ARBA" id="ARBA00022786"/>
    </source>
</evidence>
<reference evidence="8" key="1">
    <citation type="submission" date="2025-08" db="UniProtKB">
        <authorList>
            <consortium name="RefSeq"/>
        </authorList>
    </citation>
    <scope>IDENTIFICATION</scope>
    <source>
        <strain evidence="8">Airmid</strain>
    </source>
</reference>
<sequence>MTSIHTPSPKSPENEKSKRYDRQIRLWGENGQQALETSHVCLINANVVGTEVLKNLVLPGIRAFTIIDDQTVSEDDADSNFFLSVEGSIGQSRAKVAATFLLEMNEDVKKGDYLHENFETLLDKDVSYFTNFSLVIACGIRDERSLNRLSQEMWSLNIPLLVVKSIGFLGYIRLQVQEHCVLEPHPDNTLEDLRLTELFPELSSYFHSFPAFEDSTRQELSRIPSLVIIYKNLLQWRVKYQKNMNEIPRNHREKSALISMIKDEMFNLQESNSCQSFTDESGGARMELENFEEAYKLVNKIFYDSPKIPKNLQTLLDEAKQLDMTMLKQKSSNLNFWIMMKALNEFIDRYDCLPLKGSIPDMNSGSEHYVRLQKLYKTKAREDAQCLAKIIQDTLKCSTVPDSDIQLFCKNVRYLRIIRTSPIYQELQSKAMRNLVTLRLQNDEEESDSDELRFYILMRLIDRFYSKHRRFPGQNIDEVDISELKREFKEFCLEAGCSIVIKDDLVHEICRYGGCELHSISAFIGGCAAQEAIKIITCQYIPIDNTFVYNGLSSTTSTYQL</sequence>
<dbReference type="GeneID" id="113789271"/>
<accession>A0A6P6XM72</accession>
<dbReference type="Proteomes" id="UP000515146">
    <property type="component" value="Unplaced"/>
</dbReference>
<dbReference type="InterPro" id="IPR030667">
    <property type="entry name" value="APP-BP1"/>
</dbReference>
<dbReference type="GO" id="GO:0019781">
    <property type="term" value="F:NEDD8 activating enzyme activity"/>
    <property type="evidence" value="ECO:0007669"/>
    <property type="project" value="UniProtKB-UniRule"/>
</dbReference>
<dbReference type="UniPathway" id="UPA00885"/>
<dbReference type="SUPFAM" id="SSF69572">
    <property type="entry name" value="Activating enzymes of the ubiquitin-like proteins"/>
    <property type="match status" value="1"/>
</dbReference>
<dbReference type="GO" id="GO:0045116">
    <property type="term" value="P:protein neddylation"/>
    <property type="evidence" value="ECO:0007669"/>
    <property type="project" value="UniProtKB-UniRule"/>
</dbReference>
<dbReference type="PIRSF" id="PIRSF039099">
    <property type="entry name" value="APP-BP1"/>
    <property type="match status" value="1"/>
</dbReference>
<evidence type="ECO:0000256" key="1">
    <source>
        <dbReference type="ARBA" id="ARBA00005032"/>
    </source>
</evidence>
<dbReference type="PANTHER" id="PTHR10953:SF29">
    <property type="entry name" value="NEDD8-ACTIVATING ENZYME E1 REGULATORY SUBUNIT"/>
    <property type="match status" value="1"/>
</dbReference>
<feature type="domain" description="THIF-type NAD/FAD binding fold" evidence="6">
    <location>
        <begin position="20"/>
        <end position="555"/>
    </location>
</feature>
<gene>
    <name evidence="8" type="primary">LOC113789271</name>
</gene>
<dbReference type="OrthoDB" id="1708823at2759"/>
<dbReference type="OMA" id="KLITHQY"/>
<dbReference type="GO" id="GO:0005737">
    <property type="term" value="C:cytoplasm"/>
    <property type="evidence" value="ECO:0007669"/>
    <property type="project" value="TreeGrafter"/>
</dbReference>
<evidence type="ECO:0000313" key="7">
    <source>
        <dbReference type="Proteomes" id="UP000515146"/>
    </source>
</evidence>
<organism evidence="7 8">
    <name type="scientific">Dermatophagoides pteronyssinus</name>
    <name type="common">European house dust mite</name>
    <dbReference type="NCBI Taxonomy" id="6956"/>
    <lineage>
        <taxon>Eukaryota</taxon>
        <taxon>Metazoa</taxon>
        <taxon>Ecdysozoa</taxon>
        <taxon>Arthropoda</taxon>
        <taxon>Chelicerata</taxon>
        <taxon>Arachnida</taxon>
        <taxon>Acari</taxon>
        <taxon>Acariformes</taxon>
        <taxon>Sarcoptiformes</taxon>
        <taxon>Astigmata</taxon>
        <taxon>Psoroptidia</taxon>
        <taxon>Analgoidea</taxon>
        <taxon>Pyroglyphidae</taxon>
        <taxon>Dermatophagoidinae</taxon>
        <taxon>Dermatophagoides</taxon>
    </lineage>
</organism>
<dbReference type="KEGG" id="dpte:113789271"/>
<keyword evidence="7" id="KW-1185">Reference proteome</keyword>
<comment type="pathway">
    <text evidence="1 5">Protein modification; protein neddylation.</text>
</comment>
<dbReference type="FunCoup" id="A0A6P6XM72">
    <property type="interactions" value="1728"/>
</dbReference>
<dbReference type="InterPro" id="IPR000594">
    <property type="entry name" value="ThiF_NAD_FAD-bd"/>
</dbReference>
<name>A0A6P6XM72_DERPT</name>
<dbReference type="PANTHER" id="PTHR10953">
    <property type="entry name" value="UBIQUITIN-ACTIVATING ENZYME E1"/>
    <property type="match status" value="1"/>
</dbReference>
<dbReference type="InParanoid" id="A0A6P6XM72"/>
<evidence type="ECO:0000259" key="6">
    <source>
        <dbReference type="Pfam" id="PF00899"/>
    </source>
</evidence>
<evidence type="ECO:0000256" key="3">
    <source>
        <dbReference type="ARBA" id="ARBA00015407"/>
    </source>
</evidence>
<dbReference type="Pfam" id="PF00899">
    <property type="entry name" value="ThiF"/>
    <property type="match status" value="1"/>
</dbReference>
<dbReference type="CTD" id="39244"/>
<comment type="similarity">
    <text evidence="2 5">Belongs to the ubiquitin-activating E1 family. ULA1 subfamily.</text>
</comment>
<evidence type="ECO:0000256" key="5">
    <source>
        <dbReference type="PIRNR" id="PIRNR039099"/>
    </source>
</evidence>
<keyword evidence="4 5" id="KW-0833">Ubl conjugation pathway</keyword>
<evidence type="ECO:0000313" key="8">
    <source>
        <dbReference type="RefSeq" id="XP_027194590.1"/>
    </source>
</evidence>
<dbReference type="InterPro" id="IPR035985">
    <property type="entry name" value="Ubiquitin-activating_enz"/>
</dbReference>
<evidence type="ECO:0000256" key="2">
    <source>
        <dbReference type="ARBA" id="ARBA00006868"/>
    </source>
</evidence>
<dbReference type="InterPro" id="IPR045886">
    <property type="entry name" value="ThiF/MoeB/HesA"/>
</dbReference>
<proteinExistence type="inferred from homology"/>
<protein>
    <recommendedName>
        <fullName evidence="3 5">NEDD8-activating enzyme E1 regulatory subunit</fullName>
    </recommendedName>
</protein>